<accession>A0A2S0KMU2</accession>
<dbReference type="GO" id="GO:0046655">
    <property type="term" value="P:folic acid metabolic process"/>
    <property type="evidence" value="ECO:0007669"/>
    <property type="project" value="TreeGrafter"/>
</dbReference>
<keyword evidence="8" id="KW-0808">Transferase</keyword>
<dbReference type="SUPFAM" id="SSF53597">
    <property type="entry name" value="Dihydrofolate reductase-like"/>
    <property type="match status" value="1"/>
</dbReference>
<dbReference type="RefSeq" id="WP_106012317.1">
    <property type="nucleotide sequence ID" value="NZ_CP027226.1"/>
</dbReference>
<keyword evidence="8" id="KW-0418">Kinase</keyword>
<evidence type="ECO:0000256" key="4">
    <source>
        <dbReference type="ARBA" id="ARBA00022563"/>
    </source>
</evidence>
<protein>
    <recommendedName>
        <fullName evidence="3">dihydrofolate reductase</fullName>
        <ecNumber evidence="3">1.5.1.3</ecNumber>
    </recommendedName>
</protein>
<dbReference type="PANTHER" id="PTHR48069">
    <property type="entry name" value="DIHYDROFOLATE REDUCTASE"/>
    <property type="match status" value="1"/>
</dbReference>
<dbReference type="OrthoDB" id="9804315at2"/>
<sequence length="166" mass="19405">MEIVVLVDNNWGIGYAGDQLVRIKEDLQNFKKITENGIVIYGRKTLETFPGGKVLKNRENWILSRTVQKIDGATVFNDIDYLLRQIEDAEEEGKKIFCIGGTEIYEQLLPYVNICHVSKVHKEYENVDRFFPNLDKNKDWYLAEKSQLLYSDSADVHYSFNTYIRK</sequence>
<proteinExistence type="inferred from homology"/>
<keyword evidence="6" id="KW-0560">Oxidoreductase</keyword>
<keyword evidence="5" id="KW-0521">NADP</keyword>
<keyword evidence="9" id="KW-1185">Reference proteome</keyword>
<dbReference type="EC" id="1.5.1.3" evidence="3"/>
<gene>
    <name evidence="8" type="ORF">C5Q98_03415</name>
</gene>
<dbReference type="InterPro" id="IPR024072">
    <property type="entry name" value="DHFR-like_dom_sf"/>
</dbReference>
<dbReference type="UniPathway" id="UPA00077">
    <property type="reaction ID" value="UER00158"/>
</dbReference>
<reference evidence="9" key="1">
    <citation type="submission" date="2018-02" db="EMBL/GenBank/DDBJ databases">
        <authorList>
            <person name="Holder M.E."/>
            <person name="Ajami N.J."/>
            <person name="Petrosino J.F."/>
        </authorList>
    </citation>
    <scope>NUCLEOTIDE SEQUENCE [LARGE SCALE GENOMIC DNA]</scope>
    <source>
        <strain evidence="9">CCUG 47711</strain>
    </source>
</reference>
<dbReference type="GO" id="GO:0006730">
    <property type="term" value="P:one-carbon metabolic process"/>
    <property type="evidence" value="ECO:0007669"/>
    <property type="project" value="UniProtKB-KW"/>
</dbReference>
<dbReference type="GO" id="GO:0046654">
    <property type="term" value="P:tetrahydrofolate biosynthetic process"/>
    <property type="evidence" value="ECO:0007669"/>
    <property type="project" value="UniProtKB-UniPathway"/>
</dbReference>
<evidence type="ECO:0000313" key="9">
    <source>
        <dbReference type="Proteomes" id="UP000237947"/>
    </source>
</evidence>
<dbReference type="Proteomes" id="UP000237947">
    <property type="component" value="Chromosome"/>
</dbReference>
<dbReference type="KEGG" id="fsa:C5Q98_03415"/>
<comment type="pathway">
    <text evidence="1">Cofactor biosynthesis; tetrahydrofolate biosynthesis; 5,6,7,8-tetrahydrofolate from 7,8-dihydrofolate: step 1/1.</text>
</comment>
<dbReference type="GO" id="GO:0046452">
    <property type="term" value="P:dihydrofolate metabolic process"/>
    <property type="evidence" value="ECO:0007669"/>
    <property type="project" value="TreeGrafter"/>
</dbReference>
<dbReference type="Pfam" id="PF00186">
    <property type="entry name" value="DHFR_1"/>
    <property type="match status" value="1"/>
</dbReference>
<dbReference type="EMBL" id="CP027226">
    <property type="protein sequence ID" value="AVM42334.1"/>
    <property type="molecule type" value="Genomic_DNA"/>
</dbReference>
<dbReference type="GO" id="GO:0016301">
    <property type="term" value="F:kinase activity"/>
    <property type="evidence" value="ECO:0007669"/>
    <property type="project" value="UniProtKB-KW"/>
</dbReference>
<evidence type="ECO:0000256" key="1">
    <source>
        <dbReference type="ARBA" id="ARBA00004903"/>
    </source>
</evidence>
<name>A0A2S0KMU2_9FIRM</name>
<evidence type="ECO:0000256" key="5">
    <source>
        <dbReference type="ARBA" id="ARBA00022857"/>
    </source>
</evidence>
<dbReference type="AlphaFoldDB" id="A0A2S0KMU2"/>
<evidence type="ECO:0000313" key="8">
    <source>
        <dbReference type="EMBL" id="AVM42334.1"/>
    </source>
</evidence>
<evidence type="ECO:0000256" key="3">
    <source>
        <dbReference type="ARBA" id="ARBA00012856"/>
    </source>
</evidence>
<evidence type="ECO:0000256" key="6">
    <source>
        <dbReference type="ARBA" id="ARBA00023002"/>
    </source>
</evidence>
<dbReference type="PROSITE" id="PS51330">
    <property type="entry name" value="DHFR_2"/>
    <property type="match status" value="1"/>
</dbReference>
<dbReference type="GO" id="GO:0050661">
    <property type="term" value="F:NADP binding"/>
    <property type="evidence" value="ECO:0007669"/>
    <property type="project" value="InterPro"/>
</dbReference>
<keyword evidence="4" id="KW-0554">One-carbon metabolism</keyword>
<feature type="domain" description="DHFR" evidence="7">
    <location>
        <begin position="1"/>
        <end position="165"/>
    </location>
</feature>
<dbReference type="PANTHER" id="PTHR48069:SF3">
    <property type="entry name" value="DIHYDROFOLATE REDUCTASE"/>
    <property type="match status" value="1"/>
</dbReference>
<dbReference type="InterPro" id="IPR012259">
    <property type="entry name" value="DHFR"/>
</dbReference>
<dbReference type="CDD" id="cd00209">
    <property type="entry name" value="DHFR"/>
    <property type="match status" value="1"/>
</dbReference>
<evidence type="ECO:0000259" key="7">
    <source>
        <dbReference type="PROSITE" id="PS51330"/>
    </source>
</evidence>
<dbReference type="Gene3D" id="3.40.430.10">
    <property type="entry name" value="Dihydrofolate Reductase, subunit A"/>
    <property type="match status" value="1"/>
</dbReference>
<evidence type="ECO:0000256" key="2">
    <source>
        <dbReference type="ARBA" id="ARBA00009539"/>
    </source>
</evidence>
<dbReference type="GO" id="GO:0004146">
    <property type="term" value="F:dihydrofolate reductase activity"/>
    <property type="evidence" value="ECO:0007669"/>
    <property type="project" value="UniProtKB-EC"/>
</dbReference>
<comment type="similarity">
    <text evidence="2">Belongs to the dihydrofolate reductase family.</text>
</comment>
<organism evidence="8 9">
    <name type="scientific">Fastidiosipila sanguinis</name>
    <dbReference type="NCBI Taxonomy" id="236753"/>
    <lineage>
        <taxon>Bacteria</taxon>
        <taxon>Bacillati</taxon>
        <taxon>Bacillota</taxon>
        <taxon>Clostridia</taxon>
        <taxon>Eubacteriales</taxon>
        <taxon>Oscillospiraceae</taxon>
        <taxon>Fastidiosipila</taxon>
    </lineage>
</organism>
<dbReference type="PRINTS" id="PR00070">
    <property type="entry name" value="DHFR"/>
</dbReference>
<dbReference type="InterPro" id="IPR001796">
    <property type="entry name" value="DHFR_dom"/>
</dbReference>